<evidence type="ECO:0000313" key="2">
    <source>
        <dbReference type="Proteomes" id="UP000037035"/>
    </source>
</evidence>
<proteinExistence type="predicted"/>
<dbReference type="Proteomes" id="UP000037035">
    <property type="component" value="Unassembled WGS sequence"/>
</dbReference>
<reference evidence="1 2" key="1">
    <citation type="submission" date="2015-08" db="EMBL/GenBank/DDBJ databases">
        <title>Next Generation Sequencing and Analysis of the Genome of Puccinia sorghi L Schw, the Causal Agent of Maize Common Rust.</title>
        <authorList>
            <person name="Rochi L."/>
            <person name="Burguener G."/>
            <person name="Darino M."/>
            <person name="Turjanski A."/>
            <person name="Kreff E."/>
            <person name="Dieguez M.J."/>
            <person name="Sacco F."/>
        </authorList>
    </citation>
    <scope>NUCLEOTIDE SEQUENCE [LARGE SCALE GENOMIC DNA]</scope>
    <source>
        <strain evidence="1 2">RO10H11247</strain>
    </source>
</reference>
<sequence length="32" mass="3653">MVIDVKADRHCGYRVVAHALGRGEESYIEIHK</sequence>
<dbReference type="AlphaFoldDB" id="A0A0L6VVS0"/>
<protein>
    <recommendedName>
        <fullName evidence="3">OTU domain-containing protein</fullName>
    </recommendedName>
</protein>
<accession>A0A0L6VVS0</accession>
<evidence type="ECO:0000313" key="1">
    <source>
        <dbReference type="EMBL" id="KNZ64719.1"/>
    </source>
</evidence>
<keyword evidence="2" id="KW-1185">Reference proteome</keyword>
<comment type="caution">
    <text evidence="1">The sequence shown here is derived from an EMBL/GenBank/DDBJ whole genome shotgun (WGS) entry which is preliminary data.</text>
</comment>
<dbReference type="VEuPathDB" id="FungiDB:VP01_10001g1"/>
<evidence type="ECO:0008006" key="3">
    <source>
        <dbReference type="Google" id="ProtNLM"/>
    </source>
</evidence>
<dbReference type="EMBL" id="LAVV01000002">
    <property type="protein sequence ID" value="KNZ64719.1"/>
    <property type="molecule type" value="Genomic_DNA"/>
</dbReference>
<gene>
    <name evidence="1" type="ORF">VP01_10001g1</name>
</gene>
<dbReference type="OrthoDB" id="2507501at2759"/>
<name>A0A0L6VVS0_9BASI</name>
<organism evidence="1 2">
    <name type="scientific">Puccinia sorghi</name>
    <dbReference type="NCBI Taxonomy" id="27349"/>
    <lineage>
        <taxon>Eukaryota</taxon>
        <taxon>Fungi</taxon>
        <taxon>Dikarya</taxon>
        <taxon>Basidiomycota</taxon>
        <taxon>Pucciniomycotina</taxon>
        <taxon>Pucciniomycetes</taxon>
        <taxon>Pucciniales</taxon>
        <taxon>Pucciniaceae</taxon>
        <taxon>Puccinia</taxon>
    </lineage>
</organism>